<proteinExistence type="predicted"/>
<reference evidence="2 3" key="1">
    <citation type="submission" date="2023-07" db="EMBL/GenBank/DDBJ databases">
        <title>Genomic Encyclopedia of Type Strains, Phase IV (KMG-IV): sequencing the most valuable type-strain genomes for metagenomic binning, comparative biology and taxonomic classification.</title>
        <authorList>
            <person name="Goeker M."/>
        </authorList>
    </citation>
    <scope>NUCLEOTIDE SEQUENCE [LARGE SCALE GENOMIC DNA]</scope>
    <source>
        <strain evidence="2 3">DSM 23494</strain>
    </source>
</reference>
<sequence>MSEYEVKLAQGKDEYLLIHFLKDVSFWLKEKEIDQWGFLAAGGEDDEIREAIRNKQTFLMKKDQRMIATFTLYDLQSEWDIHTWGKLDDQAVYLHRLAVSRLSIGSGIGKIALRCAEEYCKKNGKSILRLDCIENNKKLNQFYLDNGFHLTGVFDEHCKYEKRL</sequence>
<evidence type="ECO:0000259" key="1">
    <source>
        <dbReference type="PROSITE" id="PS51186"/>
    </source>
</evidence>
<comment type="caution">
    <text evidence="2">The sequence shown here is derived from an EMBL/GenBank/DDBJ whole genome shotgun (WGS) entry which is preliminary data.</text>
</comment>
<dbReference type="InterPro" id="IPR000182">
    <property type="entry name" value="GNAT_dom"/>
</dbReference>
<gene>
    <name evidence="2" type="ORF">J2S17_003565</name>
</gene>
<dbReference type="InterPro" id="IPR016181">
    <property type="entry name" value="Acyl_CoA_acyltransferase"/>
</dbReference>
<protein>
    <submittedName>
        <fullName evidence="2">GNAT superfamily N-acetyltransferase</fullName>
    </submittedName>
</protein>
<dbReference type="Gene3D" id="3.40.630.30">
    <property type="match status" value="1"/>
</dbReference>
<organism evidence="2 3">
    <name type="scientific">Cytobacillus purgationiresistens</name>
    <dbReference type="NCBI Taxonomy" id="863449"/>
    <lineage>
        <taxon>Bacteria</taxon>
        <taxon>Bacillati</taxon>
        <taxon>Bacillota</taxon>
        <taxon>Bacilli</taxon>
        <taxon>Bacillales</taxon>
        <taxon>Bacillaceae</taxon>
        <taxon>Cytobacillus</taxon>
    </lineage>
</organism>
<dbReference type="CDD" id="cd04301">
    <property type="entry name" value="NAT_SF"/>
    <property type="match status" value="1"/>
</dbReference>
<keyword evidence="3" id="KW-1185">Reference proteome</keyword>
<dbReference type="Proteomes" id="UP001238088">
    <property type="component" value="Unassembled WGS sequence"/>
</dbReference>
<dbReference type="EMBL" id="JAUSUB010000016">
    <property type="protein sequence ID" value="MDQ0271677.1"/>
    <property type="molecule type" value="Genomic_DNA"/>
</dbReference>
<evidence type="ECO:0000313" key="3">
    <source>
        <dbReference type="Proteomes" id="UP001238088"/>
    </source>
</evidence>
<name>A0ABU0AK76_9BACI</name>
<accession>A0ABU0AK76</accession>
<evidence type="ECO:0000313" key="2">
    <source>
        <dbReference type="EMBL" id="MDQ0271677.1"/>
    </source>
</evidence>
<dbReference type="RefSeq" id="WP_307476998.1">
    <property type="nucleotide sequence ID" value="NZ_JAUSUB010000016.1"/>
</dbReference>
<dbReference type="SUPFAM" id="SSF55729">
    <property type="entry name" value="Acyl-CoA N-acyltransferases (Nat)"/>
    <property type="match status" value="1"/>
</dbReference>
<feature type="domain" description="N-acetyltransferase" evidence="1">
    <location>
        <begin position="4"/>
        <end position="164"/>
    </location>
</feature>
<dbReference type="Pfam" id="PF00583">
    <property type="entry name" value="Acetyltransf_1"/>
    <property type="match status" value="1"/>
</dbReference>
<dbReference type="PROSITE" id="PS51186">
    <property type="entry name" value="GNAT"/>
    <property type="match status" value="1"/>
</dbReference>